<evidence type="ECO:0000313" key="2">
    <source>
        <dbReference type="Proteomes" id="UP000008634"/>
    </source>
</evidence>
<dbReference type="AlphaFoldDB" id="E6X624"/>
<dbReference type="eggNOG" id="ENOG5032VTD">
    <property type="taxonomic scope" value="Bacteria"/>
</dbReference>
<dbReference type="KEGG" id="cao:Celal_3317"/>
<sequence length="196" mass="21612">MLSFYTSAQNPLSSSTDIALGRSIHGTGDLAGYYLGFQFDTPITSILYWSLGIEATLNDAPDLPLFYEEPNGNIQNGTLHFVTNGLQLIGGVGFKFINSEKHILGVSLNPLFRYQATSISDRIGTIYPAGTGLPVPVRVIESETPYRTYSVGASLKLKYQYQLNEKWQMGLMGGVQSDTNGDTIFYYGLQIGRKYL</sequence>
<gene>
    <name evidence="1" type="ordered locus">Celal_3317</name>
</gene>
<accession>E6X624</accession>
<dbReference type="EMBL" id="CP002453">
    <property type="protein sequence ID" value="ADV50583.1"/>
    <property type="molecule type" value="Genomic_DNA"/>
</dbReference>
<reference evidence="1 2" key="1">
    <citation type="journal article" date="2010" name="Stand. Genomic Sci.">
        <title>Complete genome sequence of Cellulophaga algicola type strain (IC166).</title>
        <authorList>
            <person name="Abt B."/>
            <person name="Lu M."/>
            <person name="Misra M."/>
            <person name="Han C."/>
            <person name="Nolan M."/>
            <person name="Lucas S."/>
            <person name="Hammon N."/>
            <person name="Deshpande S."/>
            <person name="Cheng J.F."/>
            <person name="Tapia R."/>
            <person name="Goodwin L."/>
            <person name="Pitluck S."/>
            <person name="Liolios K."/>
            <person name="Pagani I."/>
            <person name="Ivanova N."/>
            <person name="Mavromatis K."/>
            <person name="Ovchinikova G."/>
            <person name="Pati A."/>
            <person name="Chen A."/>
            <person name="Palaniappan K."/>
            <person name="Land M."/>
            <person name="Hauser L."/>
            <person name="Chang Y.J."/>
            <person name="Jeffries C.D."/>
            <person name="Detter J.C."/>
            <person name="Brambilla E."/>
            <person name="Rohde M."/>
            <person name="Tindall B.J."/>
            <person name="Goker M."/>
            <person name="Woyke T."/>
            <person name="Bristow J."/>
            <person name="Eisen J.A."/>
            <person name="Markowitz V."/>
            <person name="Hugenholtz P."/>
            <person name="Kyrpides N.C."/>
            <person name="Klenk H.P."/>
            <person name="Lapidus A."/>
        </authorList>
    </citation>
    <scope>NUCLEOTIDE SEQUENCE [LARGE SCALE GENOMIC DNA]</scope>
    <source>
        <strain evidence="2">DSM 14237 / IC166 / ACAM 630</strain>
    </source>
</reference>
<keyword evidence="2" id="KW-1185">Reference proteome</keyword>
<evidence type="ECO:0000313" key="1">
    <source>
        <dbReference type="EMBL" id="ADV50583.1"/>
    </source>
</evidence>
<proteinExistence type="predicted"/>
<dbReference type="Proteomes" id="UP000008634">
    <property type="component" value="Chromosome"/>
</dbReference>
<protein>
    <recommendedName>
        <fullName evidence="3">Outer membrane protein beta-barrel domain-containing protein</fullName>
    </recommendedName>
</protein>
<organism evidence="1 2">
    <name type="scientific">Cellulophaga algicola (strain DSM 14237 / IC166 / ACAM 630)</name>
    <dbReference type="NCBI Taxonomy" id="688270"/>
    <lineage>
        <taxon>Bacteria</taxon>
        <taxon>Pseudomonadati</taxon>
        <taxon>Bacteroidota</taxon>
        <taxon>Flavobacteriia</taxon>
        <taxon>Flavobacteriales</taxon>
        <taxon>Flavobacteriaceae</taxon>
        <taxon>Cellulophaga</taxon>
    </lineage>
</organism>
<evidence type="ECO:0008006" key="3">
    <source>
        <dbReference type="Google" id="ProtNLM"/>
    </source>
</evidence>
<name>E6X624_CELAD</name>
<dbReference type="HOGENOM" id="CLU_1388082_0_0_10"/>